<accession>A0A0F7SKY5</accession>
<evidence type="ECO:0008006" key="3">
    <source>
        <dbReference type="Google" id="ProtNLM"/>
    </source>
</evidence>
<proteinExistence type="predicted"/>
<feature type="region of interest" description="Disordered" evidence="1">
    <location>
        <begin position="1"/>
        <end position="54"/>
    </location>
</feature>
<name>A0A0F7SKY5_PHARH</name>
<dbReference type="PANTHER" id="PTHR28052">
    <property type="entry name" value="UPF0545 PROTEIN C22ORF39"/>
    <property type="match status" value="1"/>
</dbReference>
<protein>
    <recommendedName>
        <fullName evidence="3">Early meiotic induction protein 1</fullName>
    </recommendedName>
</protein>
<evidence type="ECO:0000313" key="2">
    <source>
        <dbReference type="EMBL" id="CDZ98313.1"/>
    </source>
</evidence>
<dbReference type="EMBL" id="LN483326">
    <property type="protein sequence ID" value="CDZ98313.1"/>
    <property type="molecule type" value="Genomic_DNA"/>
</dbReference>
<reference evidence="2" key="1">
    <citation type="submission" date="2014-08" db="EMBL/GenBank/DDBJ databases">
        <authorList>
            <person name="Sharma Rahul"/>
            <person name="Thines Marco"/>
        </authorList>
    </citation>
    <scope>NUCLEOTIDE SEQUENCE</scope>
</reference>
<evidence type="ECO:0000256" key="1">
    <source>
        <dbReference type="SAM" id="MobiDB-lite"/>
    </source>
</evidence>
<organism evidence="2">
    <name type="scientific">Phaffia rhodozyma</name>
    <name type="common">Yeast</name>
    <name type="synonym">Xanthophyllomyces dendrorhous</name>
    <dbReference type="NCBI Taxonomy" id="264483"/>
    <lineage>
        <taxon>Eukaryota</taxon>
        <taxon>Fungi</taxon>
        <taxon>Dikarya</taxon>
        <taxon>Basidiomycota</taxon>
        <taxon>Agaricomycotina</taxon>
        <taxon>Tremellomycetes</taxon>
        <taxon>Cystofilobasidiales</taxon>
        <taxon>Mrakiaceae</taxon>
        <taxon>Phaffia</taxon>
    </lineage>
</organism>
<dbReference type="AlphaFoldDB" id="A0A0F7SKY5"/>
<dbReference type="InterPro" id="IPR021475">
    <property type="entry name" value="Pants/Emi1-like"/>
</dbReference>
<dbReference type="PANTHER" id="PTHR28052:SF1">
    <property type="entry name" value="UPF0545 PROTEIN C22ORF39"/>
    <property type="match status" value="1"/>
</dbReference>
<dbReference type="Pfam" id="PF11326">
    <property type="entry name" value="PANTS-like"/>
    <property type="match status" value="1"/>
</dbReference>
<sequence>MFSLFGSKTTPPPVPDTPAEQEQAHAAPVTPSETPLPIVDSGAPPTPLKESPEERLKRTYKQEIELQNALYPKPEDVPSCMDLFDARMKCMIGGTNQGRHIYQYGALDGCRDQENDFWFCWSNLRASSDAEQKRELWVNRRAEWWTSRRLGASSEDVWDARPERLTDFPPMLKEGDEQVIVDMANPSTEYN</sequence>